<evidence type="ECO:0000313" key="2">
    <source>
        <dbReference type="Proteomes" id="UP001208570"/>
    </source>
</evidence>
<sequence>MMSEILHREERRLNEFESEEAMSTLVQFETFEEKLADVAFRRKLVNNLQIWHFTCIMLIYKQFTVTGERMSCTVCAKIYTWNHL</sequence>
<protein>
    <submittedName>
        <fullName evidence="1">Uncharacterized protein</fullName>
    </submittedName>
</protein>
<organism evidence="1 2">
    <name type="scientific">Paralvinella palmiformis</name>
    <dbReference type="NCBI Taxonomy" id="53620"/>
    <lineage>
        <taxon>Eukaryota</taxon>
        <taxon>Metazoa</taxon>
        <taxon>Spiralia</taxon>
        <taxon>Lophotrochozoa</taxon>
        <taxon>Annelida</taxon>
        <taxon>Polychaeta</taxon>
        <taxon>Sedentaria</taxon>
        <taxon>Canalipalpata</taxon>
        <taxon>Terebellida</taxon>
        <taxon>Terebelliformia</taxon>
        <taxon>Alvinellidae</taxon>
        <taxon>Paralvinella</taxon>
    </lineage>
</organism>
<dbReference type="Proteomes" id="UP001208570">
    <property type="component" value="Unassembled WGS sequence"/>
</dbReference>
<dbReference type="EMBL" id="JAODUP010001332">
    <property type="protein sequence ID" value="KAK2140512.1"/>
    <property type="molecule type" value="Genomic_DNA"/>
</dbReference>
<comment type="caution">
    <text evidence="1">The sequence shown here is derived from an EMBL/GenBank/DDBJ whole genome shotgun (WGS) entry which is preliminary data.</text>
</comment>
<reference evidence="1" key="1">
    <citation type="journal article" date="2023" name="Mol. Biol. Evol.">
        <title>Third-Generation Sequencing Reveals the Adaptive Role of the Epigenome in Three Deep-Sea Polychaetes.</title>
        <authorList>
            <person name="Perez M."/>
            <person name="Aroh O."/>
            <person name="Sun Y."/>
            <person name="Lan Y."/>
            <person name="Juniper S.K."/>
            <person name="Young C.R."/>
            <person name="Angers B."/>
            <person name="Qian P.Y."/>
        </authorList>
    </citation>
    <scope>NUCLEOTIDE SEQUENCE</scope>
    <source>
        <strain evidence="1">P08H-3</strain>
    </source>
</reference>
<name>A0AAD9MNL2_9ANNE</name>
<accession>A0AAD9MNL2</accession>
<gene>
    <name evidence="1" type="ORF">LSH36_1331g00001</name>
</gene>
<proteinExistence type="predicted"/>
<keyword evidence="2" id="KW-1185">Reference proteome</keyword>
<evidence type="ECO:0000313" key="1">
    <source>
        <dbReference type="EMBL" id="KAK2140512.1"/>
    </source>
</evidence>
<dbReference type="AlphaFoldDB" id="A0AAD9MNL2"/>